<evidence type="ECO:0008006" key="6">
    <source>
        <dbReference type="Google" id="ProtNLM"/>
    </source>
</evidence>
<comment type="similarity">
    <text evidence="1">Belongs to the ATP-dependent AMP-binding enzyme family.</text>
</comment>
<dbReference type="GO" id="GO:0006631">
    <property type="term" value="P:fatty acid metabolic process"/>
    <property type="evidence" value="ECO:0007669"/>
    <property type="project" value="TreeGrafter"/>
</dbReference>
<sequence length="647" mass="70034">MLAVASASRRLASRAAAPAVVRALARGMSSKTLSYAHGTSTTPLLSSTIADLLDDAKEQFGDREALACFGARETRMTFGQLHAEAERVAAGFLALGLQPGDRVGIWSPNRPEWLVTMMAAAKANLILVSVNPSYRKDELQYALNKVGVKCLVTTPRHKASMYARILQELIPELALATLGEPIASAAVPSLERIVILPGAQEDPDLMVDSAPDGMLRWADVEAAGDAAGEAGVREVRELANLVEMGDPAGIQFTSGTTGSPKGVTLTHQGLVNNAYFVGQGMNLGSEDVMLGCPPLYHCLQQVLGQLAGLLRGAKCVYPAEGFDPLASIRHGAEEGVTAIYGTPTMYIAMMDHPKWSEYAARFRSRARTGVAAGSIVPIELMRRIMHDMGAAELTICYGMTETSPVSFQTAISDPEWAKCETVGRVIPHVEAKIVDPHTRRIVPRGVRGELMTRGYLVMKGYWNDEEQTAQSIEDGWMKTGDLGSMTEDGYVRIEGRSKDLVIRGGENISPREIEDYLYRHDAIAEVQVVAVPDAKMGEEVCAWVQLREGFTAGCADDDPYSLDAEADEAVVAAINDQNTVVTAADLRGFCKGNISHHKVPRYFRFVRPHLGESFPTTVTGKIQKYVMRDQAAKELGLVEEARPGSNA</sequence>
<dbReference type="Gene3D" id="3.40.50.12780">
    <property type="entry name" value="N-terminal domain of ligase-like"/>
    <property type="match status" value="1"/>
</dbReference>
<name>A0A7S0PEX4_CAFRO</name>
<dbReference type="PANTHER" id="PTHR43201:SF5">
    <property type="entry name" value="MEDIUM-CHAIN ACYL-COA LIGASE ACSF2, MITOCHONDRIAL"/>
    <property type="match status" value="1"/>
</dbReference>
<dbReference type="Pfam" id="PF00501">
    <property type="entry name" value="AMP-binding"/>
    <property type="match status" value="1"/>
</dbReference>
<dbReference type="PANTHER" id="PTHR43201">
    <property type="entry name" value="ACYL-COA SYNTHETASE"/>
    <property type="match status" value="1"/>
</dbReference>
<dbReference type="InterPro" id="IPR045851">
    <property type="entry name" value="AMP-bd_C_sf"/>
</dbReference>
<evidence type="ECO:0000256" key="1">
    <source>
        <dbReference type="ARBA" id="ARBA00006432"/>
    </source>
</evidence>
<protein>
    <recommendedName>
        <fullName evidence="6">AMP-dependent synthetase/ligase domain-containing protein</fullName>
    </recommendedName>
</protein>
<dbReference type="GO" id="GO:0031956">
    <property type="term" value="F:medium-chain fatty acid-CoA ligase activity"/>
    <property type="evidence" value="ECO:0007669"/>
    <property type="project" value="TreeGrafter"/>
</dbReference>
<evidence type="ECO:0000259" key="3">
    <source>
        <dbReference type="Pfam" id="PF00501"/>
    </source>
</evidence>
<dbReference type="AlphaFoldDB" id="A0A7S0PEX4"/>
<accession>A0A7S0PEX4</accession>
<gene>
    <name evidence="5" type="ORF">CROE0942_LOCUS11097</name>
</gene>
<evidence type="ECO:0000256" key="2">
    <source>
        <dbReference type="ARBA" id="ARBA00022598"/>
    </source>
</evidence>
<feature type="domain" description="AMP-dependent synthetase/ligase" evidence="3">
    <location>
        <begin position="55"/>
        <end position="462"/>
    </location>
</feature>
<dbReference type="SUPFAM" id="SSF56801">
    <property type="entry name" value="Acetyl-CoA synthetase-like"/>
    <property type="match status" value="1"/>
</dbReference>
<dbReference type="InterPro" id="IPR042099">
    <property type="entry name" value="ANL_N_sf"/>
</dbReference>
<dbReference type="InterPro" id="IPR020845">
    <property type="entry name" value="AMP-binding_CS"/>
</dbReference>
<dbReference type="Gene3D" id="3.30.300.30">
    <property type="match status" value="1"/>
</dbReference>
<feature type="domain" description="AMP-binding enzyme C-terminal" evidence="4">
    <location>
        <begin position="512"/>
        <end position="621"/>
    </location>
</feature>
<evidence type="ECO:0000313" key="5">
    <source>
        <dbReference type="EMBL" id="CAD8566718.1"/>
    </source>
</evidence>
<dbReference type="EMBL" id="HBET01016393">
    <property type="protein sequence ID" value="CAD8566718.1"/>
    <property type="molecule type" value="Transcribed_RNA"/>
</dbReference>
<proteinExistence type="inferred from homology"/>
<dbReference type="Pfam" id="PF13193">
    <property type="entry name" value="AMP-binding_C"/>
    <property type="match status" value="1"/>
</dbReference>
<keyword evidence="2" id="KW-0436">Ligase</keyword>
<dbReference type="InterPro" id="IPR025110">
    <property type="entry name" value="AMP-bd_C"/>
</dbReference>
<organism evidence="5">
    <name type="scientific">Cafeteria roenbergensis</name>
    <name type="common">Marine flagellate</name>
    <dbReference type="NCBI Taxonomy" id="33653"/>
    <lineage>
        <taxon>Eukaryota</taxon>
        <taxon>Sar</taxon>
        <taxon>Stramenopiles</taxon>
        <taxon>Bigyra</taxon>
        <taxon>Opalozoa</taxon>
        <taxon>Bicosoecida</taxon>
        <taxon>Cafeteriaceae</taxon>
        <taxon>Cafeteria</taxon>
    </lineage>
</organism>
<dbReference type="PROSITE" id="PS00455">
    <property type="entry name" value="AMP_BINDING"/>
    <property type="match status" value="1"/>
</dbReference>
<reference evidence="5" key="1">
    <citation type="submission" date="2021-01" db="EMBL/GenBank/DDBJ databases">
        <authorList>
            <person name="Corre E."/>
            <person name="Pelletier E."/>
            <person name="Niang G."/>
            <person name="Scheremetjew M."/>
            <person name="Finn R."/>
            <person name="Kale V."/>
            <person name="Holt S."/>
            <person name="Cochrane G."/>
            <person name="Meng A."/>
            <person name="Brown T."/>
            <person name="Cohen L."/>
        </authorList>
    </citation>
    <scope>NUCLEOTIDE SEQUENCE</scope>
    <source>
        <strain evidence="5">E4-10</strain>
    </source>
</reference>
<dbReference type="InterPro" id="IPR000873">
    <property type="entry name" value="AMP-dep_synth/lig_dom"/>
</dbReference>
<evidence type="ECO:0000259" key="4">
    <source>
        <dbReference type="Pfam" id="PF13193"/>
    </source>
</evidence>